<proteinExistence type="predicted"/>
<keyword evidence="3" id="KW-0804">Transcription</keyword>
<gene>
    <name evidence="5" type="ORF">DFR50_103172</name>
</gene>
<dbReference type="InterPro" id="IPR050204">
    <property type="entry name" value="AraC_XylS_family_regulators"/>
</dbReference>
<dbReference type="InterPro" id="IPR035418">
    <property type="entry name" value="AraC-bd_2"/>
</dbReference>
<dbReference type="GO" id="GO:0043565">
    <property type="term" value="F:sequence-specific DNA binding"/>
    <property type="evidence" value="ECO:0007669"/>
    <property type="project" value="InterPro"/>
</dbReference>
<dbReference type="Pfam" id="PF12833">
    <property type="entry name" value="HTH_18"/>
    <property type="match status" value="1"/>
</dbReference>
<dbReference type="SMART" id="SM00342">
    <property type="entry name" value="HTH_ARAC"/>
    <property type="match status" value="1"/>
</dbReference>
<feature type="domain" description="HTH araC/xylS-type" evidence="4">
    <location>
        <begin position="213"/>
        <end position="314"/>
    </location>
</feature>
<dbReference type="AlphaFoldDB" id="A0A366FT16"/>
<comment type="caution">
    <text evidence="5">The sequence shown here is derived from an EMBL/GenBank/DDBJ whole genome shotgun (WGS) entry which is preliminary data.</text>
</comment>
<dbReference type="PANTHER" id="PTHR46796">
    <property type="entry name" value="HTH-TYPE TRANSCRIPTIONAL ACTIVATOR RHAS-RELATED"/>
    <property type="match status" value="1"/>
</dbReference>
<dbReference type="GO" id="GO:0003700">
    <property type="term" value="F:DNA-binding transcription factor activity"/>
    <property type="evidence" value="ECO:0007669"/>
    <property type="project" value="InterPro"/>
</dbReference>
<dbReference type="Gene3D" id="1.10.10.60">
    <property type="entry name" value="Homeodomain-like"/>
    <property type="match status" value="1"/>
</dbReference>
<name>A0A366FT16_9HYPH</name>
<dbReference type="PROSITE" id="PS01124">
    <property type="entry name" value="HTH_ARAC_FAMILY_2"/>
    <property type="match status" value="1"/>
</dbReference>
<organism evidence="5 6">
    <name type="scientific">Roseiarcus fermentans</name>
    <dbReference type="NCBI Taxonomy" id="1473586"/>
    <lineage>
        <taxon>Bacteria</taxon>
        <taxon>Pseudomonadati</taxon>
        <taxon>Pseudomonadota</taxon>
        <taxon>Alphaproteobacteria</taxon>
        <taxon>Hyphomicrobiales</taxon>
        <taxon>Roseiarcaceae</taxon>
        <taxon>Roseiarcus</taxon>
    </lineage>
</organism>
<protein>
    <submittedName>
        <fullName evidence="5">AraC family transcriptional regulator</fullName>
    </submittedName>
</protein>
<dbReference type="PANTHER" id="PTHR46796:SF6">
    <property type="entry name" value="ARAC SUBFAMILY"/>
    <property type="match status" value="1"/>
</dbReference>
<evidence type="ECO:0000256" key="3">
    <source>
        <dbReference type="ARBA" id="ARBA00023163"/>
    </source>
</evidence>
<dbReference type="RefSeq" id="WP_113887909.1">
    <property type="nucleotide sequence ID" value="NZ_QNRK01000003.1"/>
</dbReference>
<dbReference type="PRINTS" id="PR00032">
    <property type="entry name" value="HTHARAC"/>
</dbReference>
<keyword evidence="6" id="KW-1185">Reference proteome</keyword>
<dbReference type="SUPFAM" id="SSF46689">
    <property type="entry name" value="Homeodomain-like"/>
    <property type="match status" value="1"/>
</dbReference>
<sequence>MRVVFDTKTLATARRGEAWREAICEIYLQVDCMAEKQKDYTGFVREARFGAVTLTDTLCSPQSIQRRAHHTAHFDKDCYYFGIEHVGEINIDQAGLSFPIRTGIGTLYYANEPYSLRCYVKSRQFWAELPREAFDRRFDSGRPPLLTSVDLTRGLGRIAAEFCSSLAQENAHVDGASRERLGEQLMDILALALHGEPGRQSADEKSVQLARLGSIKAYIEANLGDPSLSPAIIAKQNGISLRYLHQLFRLTDMSVSEWLRLRRLQRCHDLLASPQNANRSITEIAYSMGFSSSSHFSNLFRAQFKVRPSDVKGAYVRSSRRAA</sequence>
<dbReference type="EMBL" id="QNRK01000003">
    <property type="protein sequence ID" value="RBP17286.1"/>
    <property type="molecule type" value="Genomic_DNA"/>
</dbReference>
<dbReference type="OrthoDB" id="8004517at2"/>
<evidence type="ECO:0000256" key="2">
    <source>
        <dbReference type="ARBA" id="ARBA00023125"/>
    </source>
</evidence>
<dbReference type="InterPro" id="IPR018060">
    <property type="entry name" value="HTH_AraC"/>
</dbReference>
<evidence type="ECO:0000313" key="5">
    <source>
        <dbReference type="EMBL" id="RBP17286.1"/>
    </source>
</evidence>
<accession>A0A366FT16</accession>
<evidence type="ECO:0000313" key="6">
    <source>
        <dbReference type="Proteomes" id="UP000253529"/>
    </source>
</evidence>
<evidence type="ECO:0000256" key="1">
    <source>
        <dbReference type="ARBA" id="ARBA00023015"/>
    </source>
</evidence>
<dbReference type="Proteomes" id="UP000253529">
    <property type="component" value="Unassembled WGS sequence"/>
</dbReference>
<keyword evidence="1" id="KW-0805">Transcription regulation</keyword>
<keyword evidence="2" id="KW-0238">DNA-binding</keyword>
<dbReference type="InterPro" id="IPR009057">
    <property type="entry name" value="Homeodomain-like_sf"/>
</dbReference>
<evidence type="ECO:0000259" key="4">
    <source>
        <dbReference type="PROSITE" id="PS01124"/>
    </source>
</evidence>
<dbReference type="Pfam" id="PF14525">
    <property type="entry name" value="AraC_binding_2"/>
    <property type="match status" value="1"/>
</dbReference>
<dbReference type="InterPro" id="IPR020449">
    <property type="entry name" value="Tscrpt_reg_AraC-type_HTH"/>
</dbReference>
<reference evidence="5 6" key="1">
    <citation type="submission" date="2018-06" db="EMBL/GenBank/DDBJ databases">
        <title>Genomic Encyclopedia of Type Strains, Phase IV (KMG-IV): sequencing the most valuable type-strain genomes for metagenomic binning, comparative biology and taxonomic classification.</title>
        <authorList>
            <person name="Goeker M."/>
        </authorList>
    </citation>
    <scope>NUCLEOTIDE SEQUENCE [LARGE SCALE GENOMIC DNA]</scope>
    <source>
        <strain evidence="5 6">DSM 24875</strain>
    </source>
</reference>